<organism evidence="1 2">
    <name type="scientific">Hymenobacter nivis</name>
    <dbReference type="NCBI Taxonomy" id="1850093"/>
    <lineage>
        <taxon>Bacteria</taxon>
        <taxon>Pseudomonadati</taxon>
        <taxon>Bacteroidota</taxon>
        <taxon>Cytophagia</taxon>
        <taxon>Cytophagales</taxon>
        <taxon>Hymenobacteraceae</taxon>
        <taxon>Hymenobacter</taxon>
    </lineage>
</organism>
<dbReference type="RefSeq" id="WP_140466765.1">
    <property type="nucleotide sequence ID" value="NZ_RCYZ01000004.1"/>
</dbReference>
<sequence>MRSTTAARIIRIEGVTASALPALPTVDERFALVMGQFYPLLPPGVARWPMSNRALYEAVQEMQRVQAGEQQAQQAMRLALDTVDQRISSAVGGIMGAVETLLSHVTDQYAQALRAQGDAFAQALAQQRTDLHQEILGSAGPLLETIRQIQALDLADEADDAQVHTQLFGLLGAQSTQLTQALAAITQLTSGLGATDGRVTGLQTTVGTHTADLVALHQADTALRTDLTSTAAQLGTTTGTANSAQAAAVGLRTDVGALQTTVSGHTQELAKRLRSDQADTTAFNLSAKAATAAGQLVVFEQLGARQRSVRVAVAGRTIAAGTSTTVSVTWPTPFPDANYTVSAPLASNVTLLGGQWVLTSQSATGCVLTLANSALVALNLTTGTLHVTATHD</sequence>
<comment type="caution">
    <text evidence="1">The sequence shown here is derived from an EMBL/GenBank/DDBJ whole genome shotgun (WGS) entry which is preliminary data.</text>
</comment>
<reference evidence="1 2" key="1">
    <citation type="journal article" date="2019" name="Environ. Microbiol.">
        <title>Species interactions and distinct microbial communities in high Arctic permafrost affected cryosols are associated with the CH4 and CO2 gas fluxes.</title>
        <authorList>
            <person name="Altshuler I."/>
            <person name="Hamel J."/>
            <person name="Turney S."/>
            <person name="Magnuson E."/>
            <person name="Levesque R."/>
            <person name="Greer C."/>
            <person name="Whyte L.G."/>
        </authorList>
    </citation>
    <scope>NUCLEOTIDE SEQUENCE [LARGE SCALE GENOMIC DNA]</scope>
    <source>
        <strain evidence="1 2">S9.2P</strain>
    </source>
</reference>
<evidence type="ECO:0000313" key="1">
    <source>
        <dbReference type="EMBL" id="TPG66058.1"/>
    </source>
</evidence>
<evidence type="ECO:0000313" key="2">
    <source>
        <dbReference type="Proteomes" id="UP000317646"/>
    </source>
</evidence>
<dbReference type="AlphaFoldDB" id="A0A502GXG2"/>
<proteinExistence type="predicted"/>
<dbReference type="Proteomes" id="UP000317646">
    <property type="component" value="Unassembled WGS sequence"/>
</dbReference>
<protein>
    <submittedName>
        <fullName evidence="1">Uncharacterized protein</fullName>
    </submittedName>
</protein>
<gene>
    <name evidence="1" type="ORF">EAH73_11860</name>
</gene>
<name>A0A502GXG2_9BACT</name>
<keyword evidence="2" id="KW-1185">Reference proteome</keyword>
<dbReference type="EMBL" id="RCYZ01000004">
    <property type="protein sequence ID" value="TPG66058.1"/>
    <property type="molecule type" value="Genomic_DNA"/>
</dbReference>
<accession>A0A502GXG2</accession>